<comment type="catalytic activity">
    <reaction evidence="8">
        <text>DNA(n) + a 2'-deoxyribonucleoside 5'-triphosphate = DNA(n+1) + diphosphate</text>
        <dbReference type="Rhea" id="RHEA:22508"/>
        <dbReference type="Rhea" id="RHEA-COMP:17339"/>
        <dbReference type="Rhea" id="RHEA-COMP:17340"/>
        <dbReference type="ChEBI" id="CHEBI:33019"/>
        <dbReference type="ChEBI" id="CHEBI:61560"/>
        <dbReference type="ChEBI" id="CHEBI:173112"/>
        <dbReference type="EC" id="2.7.7.7"/>
    </reaction>
</comment>
<dbReference type="InterPro" id="IPR027417">
    <property type="entry name" value="P-loop_NTPase"/>
</dbReference>
<dbReference type="RefSeq" id="WP_012803167.1">
    <property type="nucleotide sequence ID" value="NC_013170.1"/>
</dbReference>
<gene>
    <name evidence="11" type="ordered locus">Ccur_07750</name>
</gene>
<evidence type="ECO:0000256" key="1">
    <source>
        <dbReference type="ARBA" id="ARBA00012417"/>
    </source>
</evidence>
<evidence type="ECO:0000256" key="3">
    <source>
        <dbReference type="ARBA" id="ARBA00022679"/>
    </source>
</evidence>
<keyword evidence="4" id="KW-0548">Nucleotidyltransferase</keyword>
<feature type="domain" description="DNA polymerase III delta N-terminal" evidence="9">
    <location>
        <begin position="21"/>
        <end position="129"/>
    </location>
</feature>
<dbReference type="STRING" id="469378.Ccur_07750"/>
<dbReference type="SUPFAM" id="SSF52540">
    <property type="entry name" value="P-loop containing nucleoside triphosphate hydrolases"/>
    <property type="match status" value="1"/>
</dbReference>
<evidence type="ECO:0000256" key="5">
    <source>
        <dbReference type="ARBA" id="ARBA00022705"/>
    </source>
</evidence>
<evidence type="ECO:0000256" key="6">
    <source>
        <dbReference type="ARBA" id="ARBA00022932"/>
    </source>
</evidence>
<dbReference type="InterPro" id="IPR008921">
    <property type="entry name" value="DNA_pol3_clamp-load_cplx_C"/>
</dbReference>
<dbReference type="GO" id="GO:0003887">
    <property type="term" value="F:DNA-directed DNA polymerase activity"/>
    <property type="evidence" value="ECO:0007669"/>
    <property type="project" value="UniProtKB-KW"/>
</dbReference>
<dbReference type="HOGENOM" id="CLU_044694_2_1_11"/>
<keyword evidence="5" id="KW-0235">DNA replication</keyword>
<dbReference type="EMBL" id="CP001682">
    <property type="protein sequence ID" value="ACU94479.1"/>
    <property type="molecule type" value="Genomic_DNA"/>
</dbReference>
<dbReference type="Proteomes" id="UP000000954">
    <property type="component" value="Chromosome"/>
</dbReference>
<name>C7MNI9_CRYCD</name>
<dbReference type="InterPro" id="IPR005790">
    <property type="entry name" value="DNA_polIII_delta"/>
</dbReference>
<dbReference type="PANTHER" id="PTHR34388">
    <property type="entry name" value="DNA POLYMERASE III SUBUNIT DELTA"/>
    <property type="match status" value="1"/>
</dbReference>
<dbReference type="Gene3D" id="3.40.50.300">
    <property type="entry name" value="P-loop containing nucleotide triphosphate hydrolases"/>
    <property type="match status" value="1"/>
</dbReference>
<dbReference type="AlphaFoldDB" id="C7MNI9"/>
<dbReference type="Pfam" id="PF21694">
    <property type="entry name" value="DNA_pol3_delta_C"/>
    <property type="match status" value="1"/>
</dbReference>
<dbReference type="KEGG" id="ccu:Ccur_07750"/>
<keyword evidence="3" id="KW-0808">Transferase</keyword>
<accession>C7MNI9</accession>
<dbReference type="eggNOG" id="COG1466">
    <property type="taxonomic scope" value="Bacteria"/>
</dbReference>
<proteinExistence type="inferred from homology"/>
<dbReference type="GO" id="GO:0003677">
    <property type="term" value="F:DNA binding"/>
    <property type="evidence" value="ECO:0007669"/>
    <property type="project" value="InterPro"/>
</dbReference>
<dbReference type="InterPro" id="IPR010372">
    <property type="entry name" value="DNA_pol3_delta_N"/>
</dbReference>
<dbReference type="Pfam" id="PF06144">
    <property type="entry name" value="DNA_pol3_delta"/>
    <property type="match status" value="1"/>
</dbReference>
<organism evidence="11 12">
    <name type="scientific">Cryptobacterium curtum (strain ATCC 700683 / DSM 15641 / CCUG 43107 / 12-3)</name>
    <dbReference type="NCBI Taxonomy" id="469378"/>
    <lineage>
        <taxon>Bacteria</taxon>
        <taxon>Bacillati</taxon>
        <taxon>Actinomycetota</taxon>
        <taxon>Coriobacteriia</taxon>
        <taxon>Eggerthellales</taxon>
        <taxon>Eggerthellaceae</taxon>
        <taxon>Cryptobacterium</taxon>
    </lineage>
</organism>
<comment type="similarity">
    <text evidence="7">Belongs to the DNA polymerase HolA subunit family.</text>
</comment>
<evidence type="ECO:0000313" key="11">
    <source>
        <dbReference type="EMBL" id="ACU94479.1"/>
    </source>
</evidence>
<evidence type="ECO:0000259" key="10">
    <source>
        <dbReference type="Pfam" id="PF21694"/>
    </source>
</evidence>
<dbReference type="Gene3D" id="1.20.272.10">
    <property type="match status" value="1"/>
</dbReference>
<protein>
    <recommendedName>
        <fullName evidence="2">DNA polymerase III subunit delta</fullName>
        <ecNumber evidence="1">2.7.7.7</ecNumber>
    </recommendedName>
</protein>
<keyword evidence="12" id="KW-1185">Reference proteome</keyword>
<reference evidence="11 12" key="1">
    <citation type="journal article" date="2009" name="Stand. Genomic Sci.">
        <title>Complete genome sequence of Cryptobacterium curtum type strain (12-3).</title>
        <authorList>
            <person name="Mavrommatis K."/>
            <person name="Pukall R."/>
            <person name="Rohde C."/>
            <person name="Chen F."/>
            <person name="Sims D."/>
            <person name="Brettin T."/>
            <person name="Kuske C."/>
            <person name="Detter J.C."/>
            <person name="Han C."/>
            <person name="Lapidus A."/>
            <person name="Copeland A."/>
            <person name="Glavina Del Rio T."/>
            <person name="Nolan M."/>
            <person name="Lucas S."/>
            <person name="Tice H."/>
            <person name="Cheng J.F."/>
            <person name="Bruce D."/>
            <person name="Goodwin L."/>
            <person name="Pitluck S."/>
            <person name="Ovchinnikova G."/>
            <person name="Pati A."/>
            <person name="Ivanova N."/>
            <person name="Chen A."/>
            <person name="Palaniappan K."/>
            <person name="Chain P."/>
            <person name="D'haeseleer P."/>
            <person name="Goker M."/>
            <person name="Bristow J."/>
            <person name="Eisen J.A."/>
            <person name="Markowitz V."/>
            <person name="Hugenholtz P."/>
            <person name="Rohde M."/>
            <person name="Klenk H.P."/>
            <person name="Kyrpides N.C."/>
        </authorList>
    </citation>
    <scope>NUCLEOTIDE SEQUENCE [LARGE SCALE GENOMIC DNA]</scope>
    <source>
        <strain evidence="12">ATCC 700683 / DSM 15641 / 12-3</strain>
    </source>
</reference>
<dbReference type="NCBIfam" id="TIGR01128">
    <property type="entry name" value="holA"/>
    <property type="match status" value="1"/>
</dbReference>
<evidence type="ECO:0000256" key="4">
    <source>
        <dbReference type="ARBA" id="ARBA00022695"/>
    </source>
</evidence>
<keyword evidence="6" id="KW-0239">DNA-directed DNA polymerase</keyword>
<feature type="domain" description="DNA polymerase III delta subunit-like C-terminal" evidence="10">
    <location>
        <begin position="216"/>
        <end position="317"/>
    </location>
</feature>
<dbReference type="SUPFAM" id="SSF48019">
    <property type="entry name" value="post-AAA+ oligomerization domain-like"/>
    <property type="match status" value="1"/>
</dbReference>
<evidence type="ECO:0000256" key="8">
    <source>
        <dbReference type="ARBA" id="ARBA00049244"/>
    </source>
</evidence>
<sequence length="330" mass="36152">MRIAYHDDMTSASTTPLLPAYLVTGTDDLKKEAVIRRLHERIAREGDLSFNRDEFDGAQAQGEAIVASCNTLPFASPVRLVEVFAADRLKGSDVAQVIEYLAAPNNQTVLCLVATGLAKNTRLYKAVAKLGAQAVIDCAPPTRRDLPKKVSALAASQGVSITQAAIGTLIDLVGENTVALNAEIRKLALAHWGSDAINENEVRALVSRTNEAKPWEFVDAFSSRNVERCLVIQAQLGDISAYRLLALCVTRIRELIMTKALVNRGQVQTLPDLLHLPAWRVKNHVTWARGFSVSELHRALESARDTELAMKSGANPEESFESWWLGVVCR</sequence>
<dbReference type="InterPro" id="IPR048466">
    <property type="entry name" value="DNA_pol3_delta-like_C"/>
</dbReference>
<evidence type="ECO:0000313" key="12">
    <source>
        <dbReference type="Proteomes" id="UP000000954"/>
    </source>
</evidence>
<evidence type="ECO:0000256" key="7">
    <source>
        <dbReference type="ARBA" id="ARBA00034754"/>
    </source>
</evidence>
<dbReference type="Gene3D" id="1.10.8.60">
    <property type="match status" value="1"/>
</dbReference>
<dbReference type="GO" id="GO:0009360">
    <property type="term" value="C:DNA polymerase III complex"/>
    <property type="evidence" value="ECO:0007669"/>
    <property type="project" value="InterPro"/>
</dbReference>
<dbReference type="PANTHER" id="PTHR34388:SF1">
    <property type="entry name" value="DNA POLYMERASE III SUBUNIT DELTA"/>
    <property type="match status" value="1"/>
</dbReference>
<evidence type="ECO:0000259" key="9">
    <source>
        <dbReference type="Pfam" id="PF06144"/>
    </source>
</evidence>
<dbReference type="GO" id="GO:0006261">
    <property type="term" value="P:DNA-templated DNA replication"/>
    <property type="evidence" value="ECO:0007669"/>
    <property type="project" value="TreeGrafter"/>
</dbReference>
<dbReference type="EC" id="2.7.7.7" evidence="1"/>
<evidence type="ECO:0000256" key="2">
    <source>
        <dbReference type="ARBA" id="ARBA00017703"/>
    </source>
</evidence>